<dbReference type="EMBL" id="FNJR01000002">
    <property type="protein sequence ID" value="SDP20080.1"/>
    <property type="molecule type" value="Genomic_DNA"/>
</dbReference>
<protein>
    <submittedName>
        <fullName evidence="1">Uncharacterized protein</fullName>
    </submittedName>
</protein>
<dbReference type="OrthoDB" id="3632723at2"/>
<dbReference type="STRING" id="405564.SAMN04487905_102367"/>
<reference evidence="2" key="1">
    <citation type="submission" date="2016-10" db="EMBL/GenBank/DDBJ databases">
        <authorList>
            <person name="Varghese N."/>
            <person name="Submissions S."/>
        </authorList>
    </citation>
    <scope>NUCLEOTIDE SEQUENCE [LARGE SCALE GENOMIC DNA]</scope>
    <source>
        <strain evidence="2">DSM 46732</strain>
    </source>
</reference>
<sequence length="111" mass="12212">MDALIRWGAERQPQLMAAMFKRQSCADVLILRDVSRATGYLVSTMDESGMFNPERISYQYHASPLCALRATLGFPEPGQPGAPMALEAPDTPCFLPEDLSRSVLIRPLGLS</sequence>
<name>A0A1H0QSC7_9ACTN</name>
<dbReference type="Proteomes" id="UP000199497">
    <property type="component" value="Unassembled WGS sequence"/>
</dbReference>
<proteinExistence type="predicted"/>
<gene>
    <name evidence="1" type="ORF">SAMN04487905_102367</name>
</gene>
<dbReference type="AlphaFoldDB" id="A0A1H0QSC7"/>
<evidence type="ECO:0000313" key="1">
    <source>
        <dbReference type="EMBL" id="SDP20080.1"/>
    </source>
</evidence>
<keyword evidence="2" id="KW-1185">Reference proteome</keyword>
<evidence type="ECO:0000313" key="2">
    <source>
        <dbReference type="Proteomes" id="UP000199497"/>
    </source>
</evidence>
<organism evidence="1 2">
    <name type="scientific">Actinopolyspora xinjiangensis</name>
    <dbReference type="NCBI Taxonomy" id="405564"/>
    <lineage>
        <taxon>Bacteria</taxon>
        <taxon>Bacillati</taxon>
        <taxon>Actinomycetota</taxon>
        <taxon>Actinomycetes</taxon>
        <taxon>Actinopolysporales</taxon>
        <taxon>Actinopolysporaceae</taxon>
        <taxon>Actinopolyspora</taxon>
    </lineage>
</organism>
<accession>A0A1H0QSC7</accession>